<keyword evidence="3" id="KW-0436">Ligase</keyword>
<dbReference type="Gene3D" id="3.40.50.12780">
    <property type="entry name" value="N-terminal domain of ligase-like"/>
    <property type="match status" value="2"/>
</dbReference>
<dbReference type="EMBL" id="JADIMM010000078">
    <property type="protein sequence ID" value="MBO8457782.1"/>
    <property type="molecule type" value="Genomic_DNA"/>
</dbReference>
<proteinExistence type="predicted"/>
<feature type="domain" description="AMP-dependent synthetase/ligase" evidence="2">
    <location>
        <begin position="47"/>
        <end position="488"/>
    </location>
</feature>
<organism evidence="3 4">
    <name type="scientific">Candidatus Gallitreponema excrementavium</name>
    <dbReference type="NCBI Taxonomy" id="2840840"/>
    <lineage>
        <taxon>Bacteria</taxon>
        <taxon>Pseudomonadati</taxon>
        <taxon>Spirochaetota</taxon>
        <taxon>Spirochaetia</taxon>
        <taxon>Spirochaetales</taxon>
        <taxon>Candidatus Gallitreponema</taxon>
    </lineage>
</organism>
<keyword evidence="1" id="KW-1133">Transmembrane helix</keyword>
<reference evidence="3" key="2">
    <citation type="journal article" date="2021" name="PeerJ">
        <title>Extensive microbial diversity within the chicken gut microbiome revealed by metagenomics and culture.</title>
        <authorList>
            <person name="Gilroy R."/>
            <person name="Ravi A."/>
            <person name="Getino M."/>
            <person name="Pursley I."/>
            <person name="Horton D.L."/>
            <person name="Alikhan N.F."/>
            <person name="Baker D."/>
            <person name="Gharbi K."/>
            <person name="Hall N."/>
            <person name="Watson M."/>
            <person name="Adriaenssens E.M."/>
            <person name="Foster-Nyarko E."/>
            <person name="Jarju S."/>
            <person name="Secka A."/>
            <person name="Antonio M."/>
            <person name="Oren A."/>
            <person name="Chaudhuri R.R."/>
            <person name="La Ragione R."/>
            <person name="Hildebrand F."/>
            <person name="Pallen M.J."/>
        </authorList>
    </citation>
    <scope>NUCLEOTIDE SEQUENCE</scope>
    <source>
        <strain evidence="3">10532</strain>
    </source>
</reference>
<dbReference type="InterPro" id="IPR042099">
    <property type="entry name" value="ANL_N_sf"/>
</dbReference>
<evidence type="ECO:0000313" key="3">
    <source>
        <dbReference type="EMBL" id="MBO8457782.1"/>
    </source>
</evidence>
<dbReference type="InterPro" id="IPR020845">
    <property type="entry name" value="AMP-binding_CS"/>
</dbReference>
<accession>A0A9D9HPW4</accession>
<dbReference type="Proteomes" id="UP000823638">
    <property type="component" value="Unassembled WGS sequence"/>
</dbReference>
<dbReference type="InterPro" id="IPR000873">
    <property type="entry name" value="AMP-dep_synth/lig_dom"/>
</dbReference>
<dbReference type="PANTHER" id="PTHR43813">
    <property type="entry name" value="ACYL-ACTIVATING ENZYME 16, CHLOROPLASTIC-RELATED"/>
    <property type="match status" value="1"/>
</dbReference>
<name>A0A9D9HPW4_9SPIR</name>
<dbReference type="PANTHER" id="PTHR43813:SF1">
    <property type="entry name" value="ACYL-ACTIVATING ENZYME 16, CHLOROPLASTIC-RELATED"/>
    <property type="match status" value="1"/>
</dbReference>
<keyword evidence="1" id="KW-0472">Membrane</keyword>
<sequence>MRRPSVKRKNLPVFDNTLPKNLPLLFQSRAKICANIPSQSEKNSQGDFISYTYRQVYKSILELSVVLKETIGVVRGDKIALISDNRREWLITDMAVMSLGAADVPRGCDSTGKEIRFIISFAQCTGGFFENKKQLLKVLEVQEEVPSLRWAVLFDNPEDEFIAFVEEKGIKVYLFDRLLVQGKTKIEADPHLKAVIENEMQMTDGDEIATYIFTSGTTGVPKGVMLSHRNFITQLEVFHNLIPVEEGDVWLSVLPVWHSFERAVTYVIIALKSCIAYSKPVASVMLSDFGKVHPKWMCGVPRLWESLAVGINRSVKKKGALKYGVFRFFIDVGKKYSWAKDHVTGKVCRYSKADSFFYFLYGILPFIFLFPFSAIGERVVYRKIREKFGGSFQAVLSGGGSLQKETEYFFKAIRFTLLEGYGLTETAPILSMRSVWENRPGCVGKVLPCVEVKVVKEKNGKIISKAPLPPGKRGMILARGDQVMRGYYNRPDLTREIIDDDGWINTGDLGILTYDNEIKITGRAKDTIVLLGGENVEPVLIEKTIKESSFVETAVVLGQDKKYLAALIVPYADAVENYARENGITIGDYDALLETPEIISLFREEIDSRINTAGGFRTCERIYKFLLLSRSFTIGEELSAKQELVRYKINQKYKKEIEGLFSEK</sequence>
<dbReference type="Pfam" id="PF23562">
    <property type="entry name" value="AMP-binding_C_3"/>
    <property type="match status" value="1"/>
</dbReference>
<evidence type="ECO:0000313" key="4">
    <source>
        <dbReference type="Proteomes" id="UP000823638"/>
    </source>
</evidence>
<dbReference type="SUPFAM" id="SSF56801">
    <property type="entry name" value="Acetyl-CoA synthetase-like"/>
    <property type="match status" value="1"/>
</dbReference>
<dbReference type="GO" id="GO:0016874">
    <property type="term" value="F:ligase activity"/>
    <property type="evidence" value="ECO:0007669"/>
    <property type="project" value="UniProtKB-KW"/>
</dbReference>
<protein>
    <submittedName>
        <fullName evidence="3">Long-chain fatty acid--CoA ligase</fullName>
    </submittedName>
</protein>
<reference evidence="3" key="1">
    <citation type="submission" date="2020-10" db="EMBL/GenBank/DDBJ databases">
        <authorList>
            <person name="Gilroy R."/>
        </authorList>
    </citation>
    <scope>NUCLEOTIDE SEQUENCE</scope>
    <source>
        <strain evidence="3">10532</strain>
    </source>
</reference>
<feature type="transmembrane region" description="Helical" evidence="1">
    <location>
        <begin position="356"/>
        <end position="375"/>
    </location>
</feature>
<gene>
    <name evidence="3" type="ORF">IAA81_06100</name>
</gene>
<dbReference type="AlphaFoldDB" id="A0A9D9HPW4"/>
<comment type="caution">
    <text evidence="3">The sequence shown here is derived from an EMBL/GenBank/DDBJ whole genome shotgun (WGS) entry which is preliminary data.</text>
</comment>
<keyword evidence="1" id="KW-0812">Transmembrane</keyword>
<dbReference type="Pfam" id="PF00501">
    <property type="entry name" value="AMP-binding"/>
    <property type="match status" value="1"/>
</dbReference>
<dbReference type="InterPro" id="IPR052987">
    <property type="entry name" value="Chloroplast_AMP-bd_Enzymes"/>
</dbReference>
<evidence type="ECO:0000256" key="1">
    <source>
        <dbReference type="SAM" id="Phobius"/>
    </source>
</evidence>
<dbReference type="PROSITE" id="PS00455">
    <property type="entry name" value="AMP_BINDING"/>
    <property type="match status" value="1"/>
</dbReference>
<evidence type="ECO:0000259" key="2">
    <source>
        <dbReference type="Pfam" id="PF00501"/>
    </source>
</evidence>